<keyword evidence="13" id="KW-1185">Reference proteome</keyword>
<dbReference type="Pfam" id="PF17146">
    <property type="entry name" value="PIN_6"/>
    <property type="match status" value="1"/>
</dbReference>
<feature type="region of interest" description="Disordered" evidence="9">
    <location>
        <begin position="123"/>
        <end position="294"/>
    </location>
</feature>
<dbReference type="FunFam" id="3.40.50.1010:FF:000020">
    <property type="entry name" value="20S-pre-rRNA D-site endonuclease NOB1"/>
    <property type="match status" value="1"/>
</dbReference>
<keyword evidence="2" id="KW-0540">Nuclease</keyword>
<evidence type="ECO:0000256" key="6">
    <source>
        <dbReference type="ARBA" id="ARBA00023242"/>
    </source>
</evidence>
<feature type="compositionally biased region" description="Gly residues" evidence="9">
    <location>
        <begin position="420"/>
        <end position="433"/>
    </location>
</feature>
<dbReference type="GO" id="GO:0004521">
    <property type="term" value="F:RNA endonuclease activity"/>
    <property type="evidence" value="ECO:0007669"/>
    <property type="project" value="UniProtKB-UniRule"/>
</dbReference>
<evidence type="ECO:0000259" key="10">
    <source>
        <dbReference type="Pfam" id="PF08772"/>
    </source>
</evidence>
<dbReference type="GO" id="GO:0016787">
    <property type="term" value="F:hydrolase activity"/>
    <property type="evidence" value="ECO:0007669"/>
    <property type="project" value="UniProtKB-KW"/>
</dbReference>
<feature type="compositionally biased region" description="Basic and acidic residues" evidence="9">
    <location>
        <begin position="148"/>
        <end position="166"/>
    </location>
</feature>
<dbReference type="InterPro" id="IPR036283">
    <property type="entry name" value="NOB1_Zf-like_sf"/>
</dbReference>
<comment type="function">
    <text evidence="7">Required for the synthesis of 40S ribosome subunits. Has a role in processing 20S pre-rRNA into the mature 18S rRNA, where it is required for cleavage at the 3' end of the mature 18S rRNA (D-site). Accompanies the 20S pre-rRNA from the nucleus to the cytoplasm.</text>
</comment>
<keyword evidence="5 7" id="KW-0862">Zinc</keyword>
<feature type="compositionally biased region" description="Basic and acidic residues" evidence="9">
    <location>
        <begin position="248"/>
        <end position="261"/>
    </location>
</feature>
<comment type="subcellular location">
    <subcellularLocation>
        <location evidence="7">Nucleus</location>
        <location evidence="7">Nucleolus</location>
    </subcellularLocation>
</comment>
<feature type="region of interest" description="Disordered" evidence="9">
    <location>
        <begin position="471"/>
        <end position="496"/>
    </location>
</feature>
<dbReference type="InterPro" id="IPR039907">
    <property type="entry name" value="NOB1"/>
</dbReference>
<dbReference type="PANTHER" id="PTHR12814">
    <property type="entry name" value="RNA-BINDING PROTEIN NOB1"/>
    <property type="match status" value="1"/>
</dbReference>
<evidence type="ECO:0000313" key="13">
    <source>
        <dbReference type="Proteomes" id="UP000799421"/>
    </source>
</evidence>
<feature type="compositionally biased region" description="Polar residues" evidence="9">
    <location>
        <begin position="265"/>
        <end position="277"/>
    </location>
</feature>
<feature type="binding site" evidence="8">
    <location>
        <position position="373"/>
    </location>
    <ligand>
        <name>Zn(2+)</name>
        <dbReference type="ChEBI" id="CHEBI:29105"/>
    </ligand>
</feature>
<feature type="binding site" evidence="8">
    <location>
        <position position="361"/>
    </location>
    <ligand>
        <name>Zn(2+)</name>
        <dbReference type="ChEBI" id="CHEBI:29105"/>
    </ligand>
</feature>
<dbReference type="EMBL" id="MU005989">
    <property type="protein sequence ID" value="KAF2859760.1"/>
    <property type="molecule type" value="Genomic_DNA"/>
</dbReference>
<dbReference type="AlphaFoldDB" id="A0A6A7BX09"/>
<dbReference type="Gene3D" id="3.40.50.1010">
    <property type="entry name" value="5'-nuclease"/>
    <property type="match status" value="1"/>
</dbReference>
<dbReference type="InterPro" id="IPR033411">
    <property type="entry name" value="Ribonuclease_PIN"/>
</dbReference>
<proteinExistence type="inferred from homology"/>
<feature type="domain" description="Ribonuclease PIN" evidence="11">
    <location>
        <begin position="11"/>
        <end position="101"/>
    </location>
</feature>
<sequence>MSDQKPIHTAVLDTGPIIQNTPSISTLLAQTSSLVTVPAIVSEIRDAATRARVETTLFPFLTLRTPKRESVNVIRAFARKTGDLPVLSNVDVQVLALAYELECERNGGPWRLRMTPNLGRMKQANEGHEEKKESDEEGWEVAGKPRRKVEGTERKVAAGGTDHDQLRQGIDGLRLTQPGQEEVVVDKAPQQERSGNVEGETAHEPRSEQGSTALQQEQSIDPEKSEHTVADDNNVHAVPEQHPSGSIPEKDLGESEDKADGIGEVSQQEKPITTEAEQSNKVEDSDSDSEEWITPSNLSQHQALHSGVSTQKKGTSVIQVGVLTTDFAMQNVLMQMNLNLLSSSLSKVKQLKTHVLRCHACFQVTKDMDKQFCPRCGQPALTRVTCSTNSKGEFQLHLKKNMTWNTRGNRYSVPKPTHGSAGGKPRGGGKGGWGHDLILAEDQKEYDRAVKTNQRLKNRDLMDTDYLPSILTGDRNKHAGGRIKVGAGKNVNSRKR</sequence>
<keyword evidence="4" id="KW-0378">Hydrolase</keyword>
<name>A0A6A7BX09_9PEZI</name>
<reference evidence="12" key="1">
    <citation type="journal article" date="2020" name="Stud. Mycol.">
        <title>101 Dothideomycetes genomes: a test case for predicting lifestyles and emergence of pathogens.</title>
        <authorList>
            <person name="Haridas S."/>
            <person name="Albert R."/>
            <person name="Binder M."/>
            <person name="Bloem J."/>
            <person name="Labutti K."/>
            <person name="Salamov A."/>
            <person name="Andreopoulos B."/>
            <person name="Baker S."/>
            <person name="Barry K."/>
            <person name="Bills G."/>
            <person name="Bluhm B."/>
            <person name="Cannon C."/>
            <person name="Castanera R."/>
            <person name="Culley D."/>
            <person name="Daum C."/>
            <person name="Ezra D."/>
            <person name="Gonzalez J."/>
            <person name="Henrissat B."/>
            <person name="Kuo A."/>
            <person name="Liang C."/>
            <person name="Lipzen A."/>
            <person name="Lutzoni F."/>
            <person name="Magnuson J."/>
            <person name="Mondo S."/>
            <person name="Nolan M."/>
            <person name="Ohm R."/>
            <person name="Pangilinan J."/>
            <person name="Park H.-J."/>
            <person name="Ramirez L."/>
            <person name="Alfaro M."/>
            <person name="Sun H."/>
            <person name="Tritt A."/>
            <person name="Yoshinaga Y."/>
            <person name="Zwiers L.-H."/>
            <person name="Turgeon B."/>
            <person name="Goodwin S."/>
            <person name="Spatafora J."/>
            <person name="Crous P."/>
            <person name="Grigoriev I."/>
        </authorList>
    </citation>
    <scope>NUCLEOTIDE SEQUENCE</scope>
    <source>
        <strain evidence="12">CBS 480.64</strain>
    </source>
</reference>
<evidence type="ECO:0000256" key="1">
    <source>
        <dbReference type="ARBA" id="ARBA00005858"/>
    </source>
</evidence>
<evidence type="ECO:0000256" key="2">
    <source>
        <dbReference type="ARBA" id="ARBA00022722"/>
    </source>
</evidence>
<dbReference type="OrthoDB" id="446759at2759"/>
<evidence type="ECO:0000256" key="3">
    <source>
        <dbReference type="ARBA" id="ARBA00022723"/>
    </source>
</evidence>
<feature type="domain" description="Nin one binding (NOB1) Zn-ribbon-like" evidence="10">
    <location>
        <begin position="348"/>
        <end position="419"/>
    </location>
</feature>
<dbReference type="GO" id="GO:0005730">
    <property type="term" value="C:nucleolus"/>
    <property type="evidence" value="ECO:0007669"/>
    <property type="project" value="UniProtKB-SubCell"/>
</dbReference>
<evidence type="ECO:0000256" key="8">
    <source>
        <dbReference type="PIRSR" id="PIRSR037125-1"/>
    </source>
</evidence>
<feature type="compositionally biased region" description="Basic and acidic residues" evidence="9">
    <location>
        <begin position="123"/>
        <end position="134"/>
    </location>
</feature>
<dbReference type="Pfam" id="PF08772">
    <property type="entry name" value="Zn_ribbon_NOB1"/>
    <property type="match status" value="1"/>
</dbReference>
<evidence type="ECO:0000256" key="5">
    <source>
        <dbReference type="ARBA" id="ARBA00022833"/>
    </source>
</evidence>
<dbReference type="InterPro" id="IPR014881">
    <property type="entry name" value="NOB1_Zn-bd"/>
</dbReference>
<organism evidence="12 13">
    <name type="scientific">Piedraia hortae CBS 480.64</name>
    <dbReference type="NCBI Taxonomy" id="1314780"/>
    <lineage>
        <taxon>Eukaryota</taxon>
        <taxon>Fungi</taxon>
        <taxon>Dikarya</taxon>
        <taxon>Ascomycota</taxon>
        <taxon>Pezizomycotina</taxon>
        <taxon>Dothideomycetes</taxon>
        <taxon>Dothideomycetidae</taxon>
        <taxon>Capnodiales</taxon>
        <taxon>Piedraiaceae</taxon>
        <taxon>Piedraia</taxon>
    </lineage>
</organism>
<feature type="region of interest" description="Disordered" evidence="9">
    <location>
        <begin position="406"/>
        <end position="433"/>
    </location>
</feature>
<dbReference type="GO" id="GO:0005737">
    <property type="term" value="C:cytoplasm"/>
    <property type="evidence" value="ECO:0007669"/>
    <property type="project" value="UniProtKB-ARBA"/>
</dbReference>
<feature type="compositionally biased region" description="Polar residues" evidence="9">
    <location>
        <begin position="208"/>
        <end position="219"/>
    </location>
</feature>
<dbReference type="PANTHER" id="PTHR12814:SF2">
    <property type="entry name" value="RNA-BINDING PROTEIN NOB1"/>
    <property type="match status" value="1"/>
</dbReference>
<feature type="binding site" evidence="8">
    <location>
        <position position="376"/>
    </location>
    <ligand>
        <name>Zn(2+)</name>
        <dbReference type="ChEBI" id="CHEBI:29105"/>
    </ligand>
</feature>
<dbReference type="Gene3D" id="6.20.210.10">
    <property type="entry name" value="Nin one binding (NOB1), Zn-ribbon-like"/>
    <property type="match status" value="1"/>
</dbReference>
<dbReference type="CDD" id="cd09876">
    <property type="entry name" value="PIN_Nob1-like"/>
    <property type="match status" value="1"/>
</dbReference>
<evidence type="ECO:0000256" key="7">
    <source>
        <dbReference type="PIRNR" id="PIRNR037125"/>
    </source>
</evidence>
<dbReference type="GO" id="GO:0030688">
    <property type="term" value="C:preribosome, small subunit precursor"/>
    <property type="evidence" value="ECO:0007669"/>
    <property type="project" value="TreeGrafter"/>
</dbReference>
<dbReference type="GO" id="GO:0046872">
    <property type="term" value="F:metal ion binding"/>
    <property type="evidence" value="ECO:0007669"/>
    <property type="project" value="UniProtKB-UniRule"/>
</dbReference>
<evidence type="ECO:0000259" key="11">
    <source>
        <dbReference type="Pfam" id="PF17146"/>
    </source>
</evidence>
<feature type="compositionally biased region" description="Basic and acidic residues" evidence="9">
    <location>
        <begin position="221"/>
        <end position="234"/>
    </location>
</feature>
<evidence type="ECO:0000313" key="12">
    <source>
        <dbReference type="EMBL" id="KAF2859760.1"/>
    </source>
</evidence>
<feature type="binding site" evidence="8">
    <location>
        <position position="358"/>
    </location>
    <ligand>
        <name>Zn(2+)</name>
        <dbReference type="ChEBI" id="CHEBI:29105"/>
    </ligand>
</feature>
<dbReference type="InterPro" id="IPR017117">
    <property type="entry name" value="Nob1_euk"/>
</dbReference>
<dbReference type="Proteomes" id="UP000799421">
    <property type="component" value="Unassembled WGS sequence"/>
</dbReference>
<evidence type="ECO:0000256" key="9">
    <source>
        <dbReference type="SAM" id="MobiDB-lite"/>
    </source>
</evidence>
<comment type="similarity">
    <text evidence="1 7">Belongs to the NOB1 family.</text>
</comment>
<dbReference type="SUPFAM" id="SSF144206">
    <property type="entry name" value="NOB1 zinc finger-like"/>
    <property type="match status" value="1"/>
</dbReference>
<evidence type="ECO:0000256" key="4">
    <source>
        <dbReference type="ARBA" id="ARBA00022801"/>
    </source>
</evidence>
<dbReference type="PIRSF" id="PIRSF037125">
    <property type="entry name" value="D-site_20S_pre-rRNA_nuclease"/>
    <property type="match status" value="1"/>
</dbReference>
<keyword evidence="3 7" id="KW-0479">Metal-binding</keyword>
<dbReference type="GO" id="GO:0030490">
    <property type="term" value="P:maturation of SSU-rRNA"/>
    <property type="evidence" value="ECO:0007669"/>
    <property type="project" value="TreeGrafter"/>
</dbReference>
<accession>A0A6A7BX09</accession>
<protein>
    <recommendedName>
        <fullName evidence="7">20S-pre-rRNA D-site endonuclease NOB1</fullName>
    </recommendedName>
</protein>
<keyword evidence="6 7" id="KW-0539">Nucleus</keyword>
<gene>
    <name evidence="12" type="ORF">K470DRAFT_258610</name>
</gene>